<dbReference type="KEGG" id="eat:EAT1b_2600"/>
<name>C4L4F3_EXISA</name>
<dbReference type="HOGENOM" id="CLU_1466121_0_0_9"/>
<evidence type="ECO:0000313" key="1">
    <source>
        <dbReference type="EMBL" id="ACQ71516.1"/>
    </source>
</evidence>
<sequence>MCSEWMCSYGFRQDVSFTTILPAPLVLFYKTVSITLLQNNSFGTRPVEAIEWDEYNRIEAYFKQYQRQYATPNAETIRTSCECTRHLVLKTLLAANRKDFKEVKTLIQFSFGWQMMAQPSAISYFGLFRTGSFASYLEHHFDSVPRAPNHLLYMGKALDSNSEMPRVPVYAMMFVGVTLAILGN</sequence>
<accession>C4L4F3</accession>
<protein>
    <submittedName>
        <fullName evidence="1">Uncharacterized protein</fullName>
    </submittedName>
</protein>
<reference evidence="1 2" key="1">
    <citation type="journal article" date="2011" name="J. Bacteriol.">
        <title>Complete genome sequence of the Thermophilic Bacterium Exiguobacterium sp. AT1b.</title>
        <authorList>
            <person name="Vishnivetskaya T.A."/>
            <person name="Lucas S."/>
            <person name="Copeland A."/>
            <person name="Lapidus A."/>
            <person name="Glavina Del Rio T."/>
            <person name="Dalin E."/>
            <person name="Tice H."/>
            <person name="Bruce D.C."/>
            <person name="Goodwin L.A."/>
            <person name="Pitluck S."/>
            <person name="Saunders E."/>
            <person name="Brettin T."/>
            <person name="Detter C."/>
            <person name="Han C."/>
            <person name="Larimer F."/>
            <person name="Land M.L."/>
            <person name="Hauser L.J."/>
            <person name="Kyrpides N.C."/>
            <person name="Ovchinnikova G."/>
            <person name="Kathariou S."/>
            <person name="Ramaley R.F."/>
            <person name="Rodrigues D.F."/>
            <person name="Hendrix C."/>
            <person name="Richardson P."/>
            <person name="Tiedje J.M."/>
        </authorList>
    </citation>
    <scope>NUCLEOTIDE SEQUENCE [LARGE SCALE GENOMIC DNA]</scope>
    <source>
        <strain evidence="2">ATCC BAA-1283 / AT1b</strain>
    </source>
</reference>
<keyword evidence="2" id="KW-1185">Reference proteome</keyword>
<dbReference type="EMBL" id="CP001615">
    <property type="protein sequence ID" value="ACQ71516.1"/>
    <property type="molecule type" value="Genomic_DNA"/>
</dbReference>
<dbReference type="AlphaFoldDB" id="C4L4F3"/>
<dbReference type="STRING" id="360911.EAT1b_2600"/>
<organism evidence="1 2">
    <name type="scientific">Exiguobacterium sp. (strain ATCC BAA-1283 / AT1b)</name>
    <dbReference type="NCBI Taxonomy" id="360911"/>
    <lineage>
        <taxon>Bacteria</taxon>
        <taxon>Bacillati</taxon>
        <taxon>Bacillota</taxon>
        <taxon>Bacilli</taxon>
        <taxon>Bacillales</taxon>
        <taxon>Bacillales Family XII. Incertae Sedis</taxon>
        <taxon>Exiguobacterium</taxon>
    </lineage>
</organism>
<dbReference type="RefSeq" id="WP_015881075.1">
    <property type="nucleotide sequence ID" value="NC_012673.1"/>
</dbReference>
<gene>
    <name evidence="1" type="ordered locus">EAT1b_2600</name>
</gene>
<proteinExistence type="predicted"/>
<dbReference type="Proteomes" id="UP000000716">
    <property type="component" value="Chromosome"/>
</dbReference>
<evidence type="ECO:0000313" key="2">
    <source>
        <dbReference type="Proteomes" id="UP000000716"/>
    </source>
</evidence>